<evidence type="ECO:0000313" key="1">
    <source>
        <dbReference type="EMBL" id="RAW03132.1"/>
    </source>
</evidence>
<keyword evidence="2" id="KW-1185">Reference proteome</keyword>
<organism evidence="1 2">
    <name type="scientific">Pseudochryseolinea flava</name>
    <dbReference type="NCBI Taxonomy" id="2059302"/>
    <lineage>
        <taxon>Bacteria</taxon>
        <taxon>Pseudomonadati</taxon>
        <taxon>Bacteroidota</taxon>
        <taxon>Cytophagia</taxon>
        <taxon>Cytophagales</taxon>
        <taxon>Fulvivirgaceae</taxon>
        <taxon>Pseudochryseolinea</taxon>
    </lineage>
</organism>
<proteinExistence type="predicted"/>
<reference evidence="1 2" key="1">
    <citation type="submission" date="2018-06" db="EMBL/GenBank/DDBJ databases">
        <title>Chryseolinea flavus sp. nov., a member of the phylum Bacteroidetes isolated from soil.</title>
        <authorList>
            <person name="Li Y."/>
            <person name="Wang J."/>
        </authorList>
    </citation>
    <scope>NUCLEOTIDE SEQUENCE [LARGE SCALE GENOMIC DNA]</scope>
    <source>
        <strain evidence="1 2">SDU1-6</strain>
    </source>
</reference>
<sequence length="301" mass="32306">MKFLKLGVLFLIATAFTFPKPTKIGYNFKVGSTVEWTQNVKQSMKQSIPGMGDMDTNTEVKSGLSVKVLEKTSTGAKLEVIIPKLTVDIKSAMIGNVSLDSEGDQGSPFNKVMKAMTGTPLTLTISALGVVEKVEGVDKVKAAIEALALDANVKAAATQVVDQFTAPSYFQLYFIQYPTVGVETGGTWKSSYAALVNFPNDIQITSTLTKIDGKVLTIDGDGTLTTPKDKQFNANGFKATSDITGRMAVKSKANLDTGWPSELKSVSELKGNIKILAGGQLPEDMDVPTEMTIEYDQAVKQ</sequence>
<dbReference type="OrthoDB" id="3034330at2"/>
<dbReference type="RefSeq" id="WP_112745347.1">
    <property type="nucleotide sequence ID" value="NZ_QMFY01000001.1"/>
</dbReference>
<dbReference type="Proteomes" id="UP000251889">
    <property type="component" value="Unassembled WGS sequence"/>
</dbReference>
<gene>
    <name evidence="1" type="ORF">DQQ10_03275</name>
</gene>
<protein>
    <submittedName>
        <fullName evidence="1">Uncharacterized protein</fullName>
    </submittedName>
</protein>
<comment type="caution">
    <text evidence="1">The sequence shown here is derived from an EMBL/GenBank/DDBJ whole genome shotgun (WGS) entry which is preliminary data.</text>
</comment>
<evidence type="ECO:0000313" key="2">
    <source>
        <dbReference type="Proteomes" id="UP000251889"/>
    </source>
</evidence>
<name>A0A364YAF1_9BACT</name>
<dbReference type="EMBL" id="QMFY01000001">
    <property type="protein sequence ID" value="RAW03132.1"/>
    <property type="molecule type" value="Genomic_DNA"/>
</dbReference>
<dbReference type="Pfam" id="PF19777">
    <property type="entry name" value="DUF6263"/>
    <property type="match status" value="1"/>
</dbReference>
<dbReference type="InterPro" id="IPR046230">
    <property type="entry name" value="DUF6263"/>
</dbReference>
<accession>A0A364YAF1</accession>
<dbReference type="AlphaFoldDB" id="A0A364YAF1"/>